<evidence type="ECO:0000256" key="5">
    <source>
        <dbReference type="RuleBase" id="RU000454"/>
    </source>
</evidence>
<keyword evidence="2 5" id="KW-0064">Aspartyl protease</keyword>
<protein>
    <submittedName>
        <fullName evidence="7">Aspartic peptidase domain-containing protein</fullName>
    </submittedName>
</protein>
<dbReference type="InterPro" id="IPR001461">
    <property type="entry name" value="Aspartic_peptidase_A1"/>
</dbReference>
<dbReference type="Gene3D" id="2.40.70.10">
    <property type="entry name" value="Acid Proteases"/>
    <property type="match status" value="2"/>
</dbReference>
<dbReference type="PRINTS" id="PR00792">
    <property type="entry name" value="PEPSIN"/>
</dbReference>
<evidence type="ECO:0000313" key="8">
    <source>
        <dbReference type="Proteomes" id="UP000719766"/>
    </source>
</evidence>
<evidence type="ECO:0000256" key="4">
    <source>
        <dbReference type="PIRSR" id="PIRSR601461-2"/>
    </source>
</evidence>
<accession>A0A9P7E3A1</accession>
<dbReference type="InterPro" id="IPR033121">
    <property type="entry name" value="PEPTIDASE_A1"/>
</dbReference>
<sequence>MIPRLHSQCLRSSQISRRHAPSLKPTMSSTPFATFAFALVVCGKLLESNALAIIRDDHSIGFYFNAHYKPTNDATNTTFGSLVSVTSESDLEYLGQVNVGGHDFNLVLDTGSSDLWVTGQQIKINSETSDNLNLTYGIGSASGNIAYTTVQLGTYQVQNQAFLNVDKTYQQGADGILGLGFISLSMIEKKIKKKAARPIMANLFEQNPTTPNFMALALERTTDNENTSGGAITIGEYDPQFKDVSGTPKYPLAPSTSSRWTIALSGMQVNGHDVTLKSVVKGANKGTAISLIDSGTSLAYIPSNAVDAIYGAISGSIHIQTNGQNFWIVPCLSQANLSFSFGHDYLPINPLELTRLATFTDGNTQYTVCTSAFRPQLSSTGSDMDFLLGDIFMRNVYSVFNFGNSTSNNDDDKGASIQFLSRSNKDQVYQDFQQQRTQNLKNLPPLYDLSKIHSDGTSSDGGRVNS</sequence>
<dbReference type="RefSeq" id="XP_041167736.1">
    <property type="nucleotide sequence ID" value="XM_041310016.1"/>
</dbReference>
<dbReference type="Pfam" id="PF00026">
    <property type="entry name" value="Asp"/>
    <property type="match status" value="1"/>
</dbReference>
<evidence type="ECO:0000256" key="2">
    <source>
        <dbReference type="ARBA" id="ARBA00022750"/>
    </source>
</evidence>
<dbReference type="GO" id="GO:0006508">
    <property type="term" value="P:proteolysis"/>
    <property type="evidence" value="ECO:0007669"/>
    <property type="project" value="UniProtKB-KW"/>
</dbReference>
<keyword evidence="5" id="KW-0378">Hydrolase</keyword>
<name>A0A9P7E3A1_9AGAM</name>
<dbReference type="CDD" id="cd05471">
    <property type="entry name" value="pepsin_like"/>
    <property type="match status" value="1"/>
</dbReference>
<keyword evidence="5" id="KW-0645">Protease</keyword>
<gene>
    <name evidence="7" type="ORF">HD556DRAFT_24959</name>
</gene>
<dbReference type="PANTHER" id="PTHR47966">
    <property type="entry name" value="BETA-SITE APP-CLEAVING ENZYME, ISOFORM A-RELATED"/>
    <property type="match status" value="1"/>
</dbReference>
<dbReference type="OrthoDB" id="771136at2759"/>
<feature type="active site" evidence="3">
    <location>
        <position position="109"/>
    </location>
</feature>
<dbReference type="InterPro" id="IPR001969">
    <property type="entry name" value="Aspartic_peptidase_AS"/>
</dbReference>
<dbReference type="SUPFAM" id="SSF50630">
    <property type="entry name" value="Acid proteases"/>
    <property type="match status" value="1"/>
</dbReference>
<evidence type="ECO:0000256" key="3">
    <source>
        <dbReference type="PIRSR" id="PIRSR601461-1"/>
    </source>
</evidence>
<dbReference type="PROSITE" id="PS51767">
    <property type="entry name" value="PEPTIDASE_A1"/>
    <property type="match status" value="1"/>
</dbReference>
<comment type="caution">
    <text evidence="7">The sequence shown here is derived from an EMBL/GenBank/DDBJ whole genome shotgun (WGS) entry which is preliminary data.</text>
</comment>
<evidence type="ECO:0000256" key="1">
    <source>
        <dbReference type="ARBA" id="ARBA00007447"/>
    </source>
</evidence>
<keyword evidence="8" id="KW-1185">Reference proteome</keyword>
<dbReference type="EMBL" id="JABBWE010000001">
    <property type="protein sequence ID" value="KAG1810071.1"/>
    <property type="molecule type" value="Genomic_DNA"/>
</dbReference>
<keyword evidence="4" id="KW-1015">Disulfide bond</keyword>
<reference evidence="7" key="1">
    <citation type="journal article" date="2020" name="New Phytol.">
        <title>Comparative genomics reveals dynamic genome evolution in host specialist ectomycorrhizal fungi.</title>
        <authorList>
            <person name="Lofgren L.A."/>
            <person name="Nguyen N.H."/>
            <person name="Vilgalys R."/>
            <person name="Ruytinx J."/>
            <person name="Liao H.L."/>
            <person name="Branco S."/>
            <person name="Kuo A."/>
            <person name="LaButti K."/>
            <person name="Lipzen A."/>
            <person name="Andreopoulos W."/>
            <person name="Pangilinan J."/>
            <person name="Riley R."/>
            <person name="Hundley H."/>
            <person name="Na H."/>
            <person name="Barry K."/>
            <person name="Grigoriev I.V."/>
            <person name="Stajich J.E."/>
            <person name="Kennedy P.G."/>
        </authorList>
    </citation>
    <scope>NUCLEOTIDE SEQUENCE</scope>
    <source>
        <strain evidence="7">S12</strain>
    </source>
</reference>
<dbReference type="PANTHER" id="PTHR47966:SF57">
    <property type="entry name" value="PEPTIDASE A1 DOMAIN-CONTAINING PROTEIN"/>
    <property type="match status" value="1"/>
</dbReference>
<dbReference type="GeneID" id="64603780"/>
<evidence type="ECO:0000259" key="6">
    <source>
        <dbReference type="PROSITE" id="PS51767"/>
    </source>
</evidence>
<comment type="similarity">
    <text evidence="1 5">Belongs to the peptidase A1 family.</text>
</comment>
<dbReference type="AlphaFoldDB" id="A0A9P7E3A1"/>
<dbReference type="Proteomes" id="UP000719766">
    <property type="component" value="Unassembled WGS sequence"/>
</dbReference>
<feature type="domain" description="Peptidase A1" evidence="6">
    <location>
        <begin position="93"/>
        <end position="410"/>
    </location>
</feature>
<dbReference type="PROSITE" id="PS00141">
    <property type="entry name" value="ASP_PROTEASE"/>
    <property type="match status" value="1"/>
</dbReference>
<proteinExistence type="inferred from homology"/>
<organism evidence="7 8">
    <name type="scientific">Suillus plorans</name>
    <dbReference type="NCBI Taxonomy" id="116603"/>
    <lineage>
        <taxon>Eukaryota</taxon>
        <taxon>Fungi</taxon>
        <taxon>Dikarya</taxon>
        <taxon>Basidiomycota</taxon>
        <taxon>Agaricomycotina</taxon>
        <taxon>Agaricomycetes</taxon>
        <taxon>Agaricomycetidae</taxon>
        <taxon>Boletales</taxon>
        <taxon>Suillineae</taxon>
        <taxon>Suillaceae</taxon>
        <taxon>Suillus</taxon>
    </lineage>
</organism>
<feature type="active site" evidence="3">
    <location>
        <position position="293"/>
    </location>
</feature>
<dbReference type="InterPro" id="IPR034164">
    <property type="entry name" value="Pepsin-like_dom"/>
</dbReference>
<dbReference type="InterPro" id="IPR021109">
    <property type="entry name" value="Peptidase_aspartic_dom_sf"/>
</dbReference>
<evidence type="ECO:0000313" key="7">
    <source>
        <dbReference type="EMBL" id="KAG1810071.1"/>
    </source>
</evidence>
<feature type="disulfide bond" evidence="4">
    <location>
        <begin position="331"/>
        <end position="369"/>
    </location>
</feature>
<dbReference type="GO" id="GO:0004190">
    <property type="term" value="F:aspartic-type endopeptidase activity"/>
    <property type="evidence" value="ECO:0007669"/>
    <property type="project" value="UniProtKB-KW"/>
</dbReference>